<dbReference type="OrthoDB" id="9801098at2"/>
<evidence type="ECO:0000313" key="3">
    <source>
        <dbReference type="EMBL" id="EME51760.1"/>
    </source>
</evidence>
<dbReference type="GO" id="GO:0005829">
    <property type="term" value="C:cytosol"/>
    <property type="evidence" value="ECO:0007669"/>
    <property type="project" value="TreeGrafter"/>
</dbReference>
<comment type="caution">
    <text evidence="3">The sequence shown here is derived from an EMBL/GenBank/DDBJ whole genome shotgun (WGS) entry which is preliminary data.</text>
</comment>
<proteinExistence type="inferred from homology"/>
<dbReference type="EC" id="3.2.2.n1" evidence="2"/>
<accession>M2XRI1</accession>
<reference evidence="3 4" key="1">
    <citation type="journal article" date="2013" name="Genome Announc.">
        <title>Draft Genome Sequence of Amycolatopsis decaplanina Strain DSM 44594T.</title>
        <authorList>
            <person name="Kaur N."/>
            <person name="Kumar S."/>
            <person name="Bala M."/>
            <person name="Raghava G.P."/>
            <person name="Mayilraj S."/>
        </authorList>
    </citation>
    <scope>NUCLEOTIDE SEQUENCE [LARGE SCALE GENOMIC DNA]</scope>
    <source>
        <strain evidence="3 4">DSM 44594</strain>
    </source>
</reference>
<dbReference type="GO" id="GO:0102682">
    <property type="term" value="F:cytokinin riboside 5'-monophosphate phosphoribohydrolase activity"/>
    <property type="evidence" value="ECO:0007669"/>
    <property type="project" value="RHEA"/>
</dbReference>
<organism evidence="3 4">
    <name type="scientific">Amycolatopsis decaplanina DSM 44594</name>
    <dbReference type="NCBI Taxonomy" id="1284240"/>
    <lineage>
        <taxon>Bacteria</taxon>
        <taxon>Bacillati</taxon>
        <taxon>Actinomycetota</taxon>
        <taxon>Actinomycetes</taxon>
        <taxon>Pseudonocardiales</taxon>
        <taxon>Pseudonocardiaceae</taxon>
        <taxon>Amycolatopsis</taxon>
    </lineage>
</organism>
<dbReference type="Proteomes" id="UP000054226">
    <property type="component" value="Unassembled WGS sequence"/>
</dbReference>
<keyword evidence="2" id="KW-0203">Cytokinin biosynthesis</keyword>
<dbReference type="NCBIfam" id="TIGR00730">
    <property type="entry name" value="Rossman fold protein, TIGR00730 family"/>
    <property type="match status" value="1"/>
</dbReference>
<comment type="catalytic activity">
    <reaction evidence="2">
        <text>9-ribosyl-trans-zeatin 5'-phosphate + H2O = trans-zeatin + D-ribose 5-phosphate</text>
        <dbReference type="Rhea" id="RHEA:48564"/>
        <dbReference type="ChEBI" id="CHEBI:15377"/>
        <dbReference type="ChEBI" id="CHEBI:16522"/>
        <dbReference type="ChEBI" id="CHEBI:78346"/>
        <dbReference type="ChEBI" id="CHEBI:87947"/>
        <dbReference type="EC" id="3.2.2.n1"/>
    </reaction>
</comment>
<dbReference type="GO" id="GO:0009691">
    <property type="term" value="P:cytokinin biosynthetic process"/>
    <property type="evidence" value="ECO:0007669"/>
    <property type="project" value="UniProtKB-UniRule"/>
</dbReference>
<comment type="similarity">
    <text evidence="1 2">Belongs to the LOG family.</text>
</comment>
<protein>
    <recommendedName>
        <fullName evidence="2">Cytokinin riboside 5'-monophosphate phosphoribohydrolase</fullName>
        <ecNumber evidence="2">3.2.2.n1</ecNumber>
    </recommendedName>
</protein>
<keyword evidence="4" id="KW-1185">Reference proteome</keyword>
<dbReference type="Gene3D" id="3.40.50.450">
    <property type="match status" value="1"/>
</dbReference>
<keyword evidence="2" id="KW-0378">Hydrolase</keyword>
<dbReference type="EMBL" id="AOHO01000078">
    <property type="protein sequence ID" value="EME51760.1"/>
    <property type="molecule type" value="Genomic_DNA"/>
</dbReference>
<dbReference type="RefSeq" id="WP_007035039.1">
    <property type="nucleotide sequence ID" value="NZ_AOHO01000078.1"/>
</dbReference>
<dbReference type="PANTHER" id="PTHR31223:SF70">
    <property type="entry name" value="LOG FAMILY PROTEIN YJL055W"/>
    <property type="match status" value="1"/>
</dbReference>
<evidence type="ECO:0000256" key="1">
    <source>
        <dbReference type="ARBA" id="ARBA00006763"/>
    </source>
</evidence>
<dbReference type="Pfam" id="PF03641">
    <property type="entry name" value="Lysine_decarbox"/>
    <property type="match status" value="1"/>
</dbReference>
<dbReference type="PANTHER" id="PTHR31223">
    <property type="entry name" value="LOG FAMILY PROTEIN YJL055W"/>
    <property type="match status" value="1"/>
</dbReference>
<dbReference type="InterPro" id="IPR005269">
    <property type="entry name" value="LOG"/>
</dbReference>
<dbReference type="PATRIC" id="fig|1284240.4.peg.7405"/>
<dbReference type="InterPro" id="IPR031100">
    <property type="entry name" value="LOG_fam"/>
</dbReference>
<evidence type="ECO:0000313" key="4">
    <source>
        <dbReference type="Proteomes" id="UP000054226"/>
    </source>
</evidence>
<comment type="catalytic activity">
    <reaction evidence="2">
        <text>N(6)-(dimethylallyl)adenosine 5'-phosphate + H2O = N(6)-dimethylallyladenine + D-ribose 5-phosphate</text>
        <dbReference type="Rhea" id="RHEA:48560"/>
        <dbReference type="ChEBI" id="CHEBI:15377"/>
        <dbReference type="ChEBI" id="CHEBI:17660"/>
        <dbReference type="ChEBI" id="CHEBI:57526"/>
        <dbReference type="ChEBI" id="CHEBI:78346"/>
        <dbReference type="EC" id="3.2.2.n1"/>
    </reaction>
</comment>
<sequence>MKKRISVFCGSSTGNDPRYLHQAAAVGALLAERGVGVVYGGAGYGTMGALADAALAAGGDVIGVITRESAGGAAPHRGINQLQVVADTHARKARMFQLSQGFIALPGGAGTLEELFEVWNSADLGMHAKPIGLLDTNGYYRMLLRFTDHMVSEGFLREKCRDRLHIEVNPAALLDKVMAGLEPQNHYGKPATRPAEPGLLSGIG</sequence>
<dbReference type="SUPFAM" id="SSF102405">
    <property type="entry name" value="MCP/YpsA-like"/>
    <property type="match status" value="1"/>
</dbReference>
<evidence type="ECO:0000256" key="2">
    <source>
        <dbReference type="RuleBase" id="RU363015"/>
    </source>
</evidence>
<gene>
    <name evidence="3" type="ORF">H074_36294</name>
</gene>
<name>M2XRI1_9PSEU</name>
<dbReference type="AlphaFoldDB" id="M2XRI1"/>